<dbReference type="NCBIfam" id="TIGR01944">
    <property type="entry name" value="rnfB"/>
    <property type="match status" value="1"/>
</dbReference>
<dbReference type="PANTHER" id="PTHR42859">
    <property type="entry name" value="OXIDOREDUCTASE"/>
    <property type="match status" value="1"/>
</dbReference>
<protein>
    <submittedName>
        <fullName evidence="6">RnfABCDGE type electron transport complex subunit B</fullName>
    </submittedName>
</protein>
<dbReference type="PANTHER" id="PTHR42859:SF3">
    <property type="entry name" value="ION-TRANSLOCATING OXIDOREDUCTASE COMPLEX SUBUNIT B"/>
    <property type="match status" value="1"/>
</dbReference>
<proteinExistence type="predicted"/>
<dbReference type="GO" id="GO:0046872">
    <property type="term" value="F:metal ion binding"/>
    <property type="evidence" value="ECO:0007669"/>
    <property type="project" value="UniProtKB-KW"/>
</dbReference>
<evidence type="ECO:0000256" key="1">
    <source>
        <dbReference type="ARBA" id="ARBA00022485"/>
    </source>
</evidence>
<evidence type="ECO:0000313" key="6">
    <source>
        <dbReference type="EMBL" id="QIQ20293.1"/>
    </source>
</evidence>
<evidence type="ECO:0000259" key="5">
    <source>
        <dbReference type="PROSITE" id="PS51379"/>
    </source>
</evidence>
<gene>
    <name evidence="6" type="ORF">IPMB12_00530</name>
</gene>
<dbReference type="InterPro" id="IPR017900">
    <property type="entry name" value="4Fe4S_Fe_S_CS"/>
</dbReference>
<dbReference type="Gene3D" id="3.30.70.20">
    <property type="match status" value="1"/>
</dbReference>
<dbReference type="EMBL" id="CP050253">
    <property type="protein sequence ID" value="QIQ20293.1"/>
    <property type="molecule type" value="Genomic_DNA"/>
</dbReference>
<dbReference type="Pfam" id="PF14697">
    <property type="entry name" value="Fer4_21"/>
    <property type="match status" value="1"/>
</dbReference>
<evidence type="ECO:0000313" key="7">
    <source>
        <dbReference type="Proteomes" id="UP000501168"/>
    </source>
</evidence>
<keyword evidence="2" id="KW-0479">Metal-binding</keyword>
<dbReference type="RefSeq" id="WP_166913901.1">
    <property type="nucleotide sequence ID" value="NZ_CP050253.1"/>
</dbReference>
<dbReference type="InterPro" id="IPR050294">
    <property type="entry name" value="RnfB_subfamily"/>
</dbReference>
<dbReference type="GO" id="GO:0051539">
    <property type="term" value="F:4 iron, 4 sulfur cluster binding"/>
    <property type="evidence" value="ECO:0007669"/>
    <property type="project" value="UniProtKB-KW"/>
</dbReference>
<dbReference type="KEGG" id="orb:IPMB12_00530"/>
<dbReference type="Proteomes" id="UP000501168">
    <property type="component" value="Chromosome"/>
</dbReference>
<dbReference type="InterPro" id="IPR010207">
    <property type="entry name" value="Elect_transpt_cplx_RnfB/RsxB"/>
</dbReference>
<dbReference type="SUPFAM" id="SSF54862">
    <property type="entry name" value="4Fe-4S ferredoxins"/>
    <property type="match status" value="1"/>
</dbReference>
<keyword evidence="4" id="KW-0411">Iron-sulfur</keyword>
<sequence>MTIVLKAYIDEANCIGCAKCSRSCPTDAIVGSKHTLHTILPQLCTSCSKCIDVCPTNCITLHTPGEEMNPAEELRLTERKQSRLVQQSTFPSSTVATIFTPIVHTPQPVISLEQRKQTVADAIARARAKKLAQQKPE</sequence>
<reference evidence="6 7" key="1">
    <citation type="submission" date="2020-03" db="EMBL/GenBank/DDBJ databases">
        <title>Complete genome sequence of Orbus sp. IPMB12 (BCRC 80908).</title>
        <authorList>
            <person name="Lo W.-S."/>
            <person name="Chang T.-H."/>
            <person name="Kuo C.-H."/>
        </authorList>
    </citation>
    <scope>NUCLEOTIDE SEQUENCE [LARGE SCALE GENOMIC DNA]</scope>
    <source>
        <strain evidence="6 7">IPMB12</strain>
    </source>
</reference>
<accession>A0A6G9I7V7</accession>
<dbReference type="InParanoid" id="A0A6G9I7V7"/>
<keyword evidence="7" id="KW-1185">Reference proteome</keyword>
<dbReference type="InterPro" id="IPR017896">
    <property type="entry name" value="4Fe4S_Fe-S-bd"/>
</dbReference>
<evidence type="ECO:0000256" key="3">
    <source>
        <dbReference type="ARBA" id="ARBA00023004"/>
    </source>
</evidence>
<evidence type="ECO:0000256" key="2">
    <source>
        <dbReference type="ARBA" id="ARBA00022723"/>
    </source>
</evidence>
<dbReference type="PROSITE" id="PS00198">
    <property type="entry name" value="4FE4S_FER_1"/>
    <property type="match status" value="2"/>
</dbReference>
<name>A0A6G9I7V7_9GAMM</name>
<feature type="domain" description="4Fe-4S ferredoxin-type" evidence="5">
    <location>
        <begin position="5"/>
        <end position="34"/>
    </location>
</feature>
<organism evidence="6 7">
    <name type="scientific">Zophobihabitans entericus</name>
    <dbReference type="NCBI Taxonomy" id="1635327"/>
    <lineage>
        <taxon>Bacteria</taxon>
        <taxon>Pseudomonadati</taxon>
        <taxon>Pseudomonadota</taxon>
        <taxon>Gammaproteobacteria</taxon>
        <taxon>Orbales</taxon>
        <taxon>Orbaceae</taxon>
        <taxon>Zophobihabitans</taxon>
    </lineage>
</organism>
<dbReference type="AlphaFoldDB" id="A0A6G9I7V7"/>
<dbReference type="PROSITE" id="PS51379">
    <property type="entry name" value="4FE4S_FER_2"/>
    <property type="match status" value="2"/>
</dbReference>
<keyword evidence="1" id="KW-0004">4Fe-4S</keyword>
<keyword evidence="3" id="KW-0408">Iron</keyword>
<evidence type="ECO:0000256" key="4">
    <source>
        <dbReference type="ARBA" id="ARBA00023014"/>
    </source>
</evidence>
<dbReference type="GO" id="GO:0009055">
    <property type="term" value="F:electron transfer activity"/>
    <property type="evidence" value="ECO:0007669"/>
    <property type="project" value="InterPro"/>
</dbReference>
<feature type="domain" description="4Fe-4S ferredoxin-type" evidence="5">
    <location>
        <begin position="35"/>
        <end position="64"/>
    </location>
</feature>